<dbReference type="InterPro" id="IPR002934">
    <property type="entry name" value="Polymerase_NTP_transf_dom"/>
</dbReference>
<keyword evidence="2" id="KW-0808">Transferase</keyword>
<evidence type="ECO:0000259" key="1">
    <source>
        <dbReference type="Pfam" id="PF01909"/>
    </source>
</evidence>
<dbReference type="Pfam" id="PF01909">
    <property type="entry name" value="NTP_transf_2"/>
    <property type="match status" value="1"/>
</dbReference>
<gene>
    <name evidence="2" type="ORF">SAMN00808754_2366</name>
</gene>
<reference evidence="2 3" key="1">
    <citation type="submission" date="2017-04" db="EMBL/GenBank/DDBJ databases">
        <authorList>
            <person name="Afonso C.L."/>
            <person name="Miller P.J."/>
            <person name="Scott M.A."/>
            <person name="Spackman E."/>
            <person name="Goraichik I."/>
            <person name="Dimitrov K.M."/>
            <person name="Suarez D.L."/>
            <person name="Swayne D.E."/>
        </authorList>
    </citation>
    <scope>NUCLEOTIDE SEQUENCE [LARGE SCALE GENOMIC DNA]</scope>
    <source>
        <strain evidence="2 3">ToBE</strain>
    </source>
</reference>
<dbReference type="OrthoDB" id="9813766at2"/>
<dbReference type="GO" id="GO:0016779">
    <property type="term" value="F:nucleotidyltransferase activity"/>
    <property type="evidence" value="ECO:0007669"/>
    <property type="project" value="InterPro"/>
</dbReference>
<proteinExistence type="predicted"/>
<dbReference type="Gene3D" id="3.30.460.10">
    <property type="entry name" value="Beta Polymerase, domain 2"/>
    <property type="match status" value="1"/>
</dbReference>
<evidence type="ECO:0000313" key="3">
    <source>
        <dbReference type="Proteomes" id="UP000192569"/>
    </source>
</evidence>
<evidence type="ECO:0000313" key="2">
    <source>
        <dbReference type="EMBL" id="SMB98485.1"/>
    </source>
</evidence>
<dbReference type="CDD" id="cd05403">
    <property type="entry name" value="NT_KNTase_like"/>
    <property type="match status" value="1"/>
</dbReference>
<feature type="domain" description="Polymerase nucleotidyl transferase" evidence="1">
    <location>
        <begin position="15"/>
        <end position="68"/>
    </location>
</feature>
<keyword evidence="3" id="KW-1185">Reference proteome</keyword>
<dbReference type="EMBL" id="LT838272">
    <property type="protein sequence ID" value="SMB98485.1"/>
    <property type="molecule type" value="Genomic_DNA"/>
</dbReference>
<sequence>MTLPRPLKASEQQLLERCRELIREVIPGATIILYGSRARGDAGPESDYDLLILTKEPVSWRLEDAIREKLYPLELETGAVLSIAAYSEEEWNSPLYQAMPFSQNVRREGIIL</sequence>
<accession>A0A1W1VYP4</accession>
<dbReference type="AlphaFoldDB" id="A0A1W1VYP4"/>
<protein>
    <submittedName>
        <fullName evidence="2">Nucleotidyltransferase domain-containing protein</fullName>
    </submittedName>
</protein>
<dbReference type="SUPFAM" id="SSF81301">
    <property type="entry name" value="Nucleotidyltransferase"/>
    <property type="match status" value="1"/>
</dbReference>
<name>A0A1W1VYP4_9FIRM</name>
<dbReference type="Proteomes" id="UP000192569">
    <property type="component" value="Chromosome I"/>
</dbReference>
<dbReference type="RefSeq" id="WP_084665906.1">
    <property type="nucleotide sequence ID" value="NZ_LT838272.1"/>
</dbReference>
<organism evidence="2 3">
    <name type="scientific">Thermanaeromonas toyohensis ToBE</name>
    <dbReference type="NCBI Taxonomy" id="698762"/>
    <lineage>
        <taxon>Bacteria</taxon>
        <taxon>Bacillati</taxon>
        <taxon>Bacillota</taxon>
        <taxon>Clostridia</taxon>
        <taxon>Neomoorellales</taxon>
        <taxon>Neomoorellaceae</taxon>
        <taxon>Thermanaeromonas</taxon>
    </lineage>
</organism>
<dbReference type="STRING" id="698762.SAMN00808754_2366"/>
<dbReference type="InterPro" id="IPR052548">
    <property type="entry name" value="Type_VII_TA_antitoxin"/>
</dbReference>
<dbReference type="PANTHER" id="PTHR33933:SF1">
    <property type="entry name" value="PROTEIN ADENYLYLTRANSFERASE MNTA-RELATED"/>
    <property type="match status" value="1"/>
</dbReference>
<dbReference type="InterPro" id="IPR043519">
    <property type="entry name" value="NT_sf"/>
</dbReference>
<dbReference type="PANTHER" id="PTHR33933">
    <property type="entry name" value="NUCLEOTIDYLTRANSFERASE"/>
    <property type="match status" value="1"/>
</dbReference>